<dbReference type="PROSITE" id="PS51898">
    <property type="entry name" value="TYR_RECOMBINASE"/>
    <property type="match status" value="1"/>
</dbReference>
<evidence type="ECO:0000259" key="2">
    <source>
        <dbReference type="PROSITE" id="PS51898"/>
    </source>
</evidence>
<feature type="non-terminal residue" evidence="3">
    <location>
        <position position="1"/>
    </location>
</feature>
<organism evidence="3 4">
    <name type="scientific">Saccharopolyspora oryzae</name>
    <dbReference type="NCBI Taxonomy" id="2997343"/>
    <lineage>
        <taxon>Bacteria</taxon>
        <taxon>Bacillati</taxon>
        <taxon>Actinomycetota</taxon>
        <taxon>Actinomycetes</taxon>
        <taxon>Pseudonocardiales</taxon>
        <taxon>Pseudonocardiaceae</taxon>
        <taxon>Saccharopolyspora</taxon>
    </lineage>
</organism>
<dbReference type="InterPro" id="IPR050090">
    <property type="entry name" value="Tyrosine_recombinase_XerCD"/>
</dbReference>
<sequence length="213" mass="23837">KKASRALEPEEMKDLLNKLDSDEVAKRQDLPDLARWYAGTGERTGEALAVHWHHLDLEAGTADWAGNLIRGKGTGLMINEGKTDVSGRALHLPSWLVSMLRERRITLAEKFGVAPEELSGPVFPNTKGGLRDKHNTLARWREFRERAGYPWVTFRTFRRSVATVLDGAGLTAREIADQLGHSKVSTTQDVYMGRKVKSRKAADALSEVEWFGE</sequence>
<dbReference type="Pfam" id="PF00589">
    <property type="entry name" value="Phage_integrase"/>
    <property type="match status" value="1"/>
</dbReference>
<dbReference type="PANTHER" id="PTHR30349">
    <property type="entry name" value="PHAGE INTEGRASE-RELATED"/>
    <property type="match status" value="1"/>
</dbReference>
<proteinExistence type="predicted"/>
<evidence type="ECO:0000313" key="3">
    <source>
        <dbReference type="EMBL" id="MDA3629069.1"/>
    </source>
</evidence>
<evidence type="ECO:0000256" key="1">
    <source>
        <dbReference type="ARBA" id="ARBA00023172"/>
    </source>
</evidence>
<protein>
    <submittedName>
        <fullName evidence="3">Tyrosine-type recombinase/integrase</fullName>
    </submittedName>
</protein>
<dbReference type="EMBL" id="JAQGLA010000059">
    <property type="protein sequence ID" value="MDA3629069.1"/>
    <property type="molecule type" value="Genomic_DNA"/>
</dbReference>
<dbReference type="PANTHER" id="PTHR30349:SF64">
    <property type="entry name" value="PROPHAGE INTEGRASE INTD-RELATED"/>
    <property type="match status" value="1"/>
</dbReference>
<dbReference type="InterPro" id="IPR013762">
    <property type="entry name" value="Integrase-like_cat_sf"/>
</dbReference>
<dbReference type="Proteomes" id="UP001210380">
    <property type="component" value="Unassembled WGS sequence"/>
</dbReference>
<accession>A0ABT4V554</accession>
<dbReference type="InterPro" id="IPR002104">
    <property type="entry name" value="Integrase_catalytic"/>
</dbReference>
<dbReference type="SUPFAM" id="SSF56349">
    <property type="entry name" value="DNA breaking-rejoining enzymes"/>
    <property type="match status" value="1"/>
</dbReference>
<name>A0ABT4V554_9PSEU</name>
<dbReference type="RefSeq" id="WP_270952030.1">
    <property type="nucleotide sequence ID" value="NZ_JAQGLA010000059.1"/>
</dbReference>
<reference evidence="3 4" key="1">
    <citation type="submission" date="2022-11" db="EMBL/GenBank/DDBJ databases">
        <title>Draft genome sequence of Saccharopolyspora sp. WRP15-2 isolated from rhizosphere soils of wild rice in Thailand.</title>
        <authorList>
            <person name="Duangmal K."/>
            <person name="Kammanee S."/>
            <person name="Muangham S."/>
        </authorList>
    </citation>
    <scope>NUCLEOTIDE SEQUENCE [LARGE SCALE GENOMIC DNA]</scope>
    <source>
        <strain evidence="3 4">WRP15-2</strain>
    </source>
</reference>
<dbReference type="Gene3D" id="1.10.443.10">
    <property type="entry name" value="Intergrase catalytic core"/>
    <property type="match status" value="1"/>
</dbReference>
<gene>
    <name evidence="3" type="ORF">OU415_26800</name>
</gene>
<dbReference type="InterPro" id="IPR011010">
    <property type="entry name" value="DNA_brk_join_enz"/>
</dbReference>
<evidence type="ECO:0000313" key="4">
    <source>
        <dbReference type="Proteomes" id="UP001210380"/>
    </source>
</evidence>
<keyword evidence="4" id="KW-1185">Reference proteome</keyword>
<keyword evidence="1" id="KW-0233">DNA recombination</keyword>
<comment type="caution">
    <text evidence="3">The sequence shown here is derived from an EMBL/GenBank/DDBJ whole genome shotgun (WGS) entry which is preliminary data.</text>
</comment>
<feature type="domain" description="Tyr recombinase" evidence="2">
    <location>
        <begin position="2"/>
        <end position="205"/>
    </location>
</feature>